<feature type="compositionally biased region" description="Basic and acidic residues" evidence="3">
    <location>
        <begin position="20"/>
        <end position="31"/>
    </location>
</feature>
<organism evidence="5 6">
    <name type="scientific">Malassezia furfur</name>
    <name type="common">Pityriasis versicolor infection agent</name>
    <name type="synonym">Pityrosporum furfur</name>
    <dbReference type="NCBI Taxonomy" id="55194"/>
    <lineage>
        <taxon>Eukaryota</taxon>
        <taxon>Fungi</taxon>
        <taxon>Dikarya</taxon>
        <taxon>Basidiomycota</taxon>
        <taxon>Ustilaginomycotina</taxon>
        <taxon>Malasseziomycetes</taxon>
        <taxon>Malasseziales</taxon>
        <taxon>Malasseziaceae</taxon>
        <taxon>Malassezia</taxon>
    </lineage>
</organism>
<dbReference type="PANTHER" id="PTHR48407:SF1">
    <property type="entry name" value="CRANIOFACIAL DEVELOPMENT PROTEIN 1"/>
    <property type="match status" value="1"/>
</dbReference>
<sequence length="208" mass="22446">MGSERPGTPPNASPRVESTTPHETRKDDMPEKAGATAPTEPTAPASKDEPRADVDDDSARDEARATSATQQDPAREQDSKPTPSATQDEKAPTPGVAKKRVSQLGTLASKTRKKRKSQLADLSAAATAQPVKLNTLEKSKLDWETYKGTVPTTGAPETMSEAEREELDAQTRGGGSGLSDVKGYLHRKEFLDRVHNRLDAQEYDAHLS</sequence>
<evidence type="ECO:0000256" key="1">
    <source>
        <dbReference type="ARBA" id="ARBA00010465"/>
    </source>
</evidence>
<dbReference type="InterPro" id="IPR027124">
    <property type="entry name" value="Swc5/CFDP1/2"/>
</dbReference>
<feature type="region of interest" description="Disordered" evidence="3">
    <location>
        <begin position="1"/>
        <end position="128"/>
    </location>
</feature>
<proteinExistence type="inferred from homology"/>
<dbReference type="InterPro" id="IPR011421">
    <property type="entry name" value="BCNT-C"/>
</dbReference>
<name>A0ABY8ETI6_MALFU</name>
<feature type="compositionally biased region" description="Low complexity" evidence="3">
    <location>
        <begin position="33"/>
        <end position="45"/>
    </location>
</feature>
<protein>
    <recommendedName>
        <fullName evidence="2">SWR1-complex protein 5</fullName>
    </recommendedName>
</protein>
<gene>
    <name evidence="5" type="ORF">GLX27_002379</name>
</gene>
<comment type="similarity">
    <text evidence="1">Belongs to the SWC5 family.</text>
</comment>
<dbReference type="EMBL" id="CP046235">
    <property type="protein sequence ID" value="WFD47720.1"/>
    <property type="molecule type" value="Genomic_DNA"/>
</dbReference>
<evidence type="ECO:0000259" key="4">
    <source>
        <dbReference type="PROSITE" id="PS51279"/>
    </source>
</evidence>
<evidence type="ECO:0000313" key="5">
    <source>
        <dbReference type="EMBL" id="WFD47720.1"/>
    </source>
</evidence>
<evidence type="ECO:0000256" key="3">
    <source>
        <dbReference type="SAM" id="MobiDB-lite"/>
    </source>
</evidence>
<dbReference type="PANTHER" id="PTHR48407">
    <property type="entry name" value="CRANIOFACIAL DEVELOPMENT PROTEIN 1"/>
    <property type="match status" value="1"/>
</dbReference>
<evidence type="ECO:0000313" key="6">
    <source>
        <dbReference type="Proteomes" id="UP000818624"/>
    </source>
</evidence>
<dbReference type="PROSITE" id="PS51279">
    <property type="entry name" value="BCNT_C"/>
    <property type="match status" value="1"/>
</dbReference>
<dbReference type="Pfam" id="PF07572">
    <property type="entry name" value="BCNT"/>
    <property type="match status" value="1"/>
</dbReference>
<evidence type="ECO:0000256" key="2">
    <source>
        <dbReference type="ARBA" id="ARBA00019138"/>
    </source>
</evidence>
<reference evidence="5 6" key="1">
    <citation type="journal article" date="2020" name="Elife">
        <title>Loss of centromere function drives karyotype evolution in closely related Malassezia species.</title>
        <authorList>
            <person name="Sankaranarayanan S.R."/>
            <person name="Ianiri G."/>
            <person name="Coelho M.A."/>
            <person name="Reza M.H."/>
            <person name="Thimmappa B.C."/>
            <person name="Ganguly P."/>
            <person name="Vadnala R.N."/>
            <person name="Sun S."/>
            <person name="Siddharthan R."/>
            <person name="Tellgren-Roth C."/>
            <person name="Dawson T.L."/>
            <person name="Heitman J."/>
            <person name="Sanyal K."/>
        </authorList>
    </citation>
    <scope>NUCLEOTIDE SEQUENCE [LARGE SCALE GENOMIC DNA]</scope>
    <source>
        <strain evidence="5">CBS14141</strain>
    </source>
</reference>
<accession>A0ABY8ETI6</accession>
<keyword evidence="6" id="KW-1185">Reference proteome</keyword>
<dbReference type="Proteomes" id="UP000818624">
    <property type="component" value="Chromosome 2"/>
</dbReference>
<feature type="domain" description="BCNT-C" evidence="4">
    <location>
        <begin position="113"/>
        <end position="208"/>
    </location>
</feature>